<dbReference type="PROSITE" id="PS00678">
    <property type="entry name" value="WD_REPEATS_1"/>
    <property type="match status" value="1"/>
</dbReference>
<dbReference type="InterPro" id="IPR020472">
    <property type="entry name" value="WD40_PAC1"/>
</dbReference>
<dbReference type="EMBL" id="BRXZ01003512">
    <property type="protein sequence ID" value="GMH56185.1"/>
    <property type="molecule type" value="Genomic_DNA"/>
</dbReference>
<protein>
    <submittedName>
        <fullName evidence="5">Uncharacterized protein</fullName>
    </submittedName>
</protein>
<feature type="repeat" description="WD" evidence="3">
    <location>
        <begin position="118"/>
        <end position="159"/>
    </location>
</feature>
<feature type="compositionally biased region" description="Polar residues" evidence="4">
    <location>
        <begin position="19"/>
        <end position="29"/>
    </location>
</feature>
<dbReference type="Gene3D" id="2.130.10.10">
    <property type="entry name" value="YVTN repeat-like/Quinoprotein amine dehydrogenase"/>
    <property type="match status" value="1"/>
</dbReference>
<dbReference type="PROSITE" id="PS50294">
    <property type="entry name" value="WD_REPEATS_REGION"/>
    <property type="match status" value="2"/>
</dbReference>
<keyword evidence="6" id="KW-1185">Reference proteome</keyword>
<gene>
    <name evidence="5" type="ORF">TrRE_jg11586</name>
</gene>
<proteinExistence type="predicted"/>
<evidence type="ECO:0000256" key="2">
    <source>
        <dbReference type="ARBA" id="ARBA00022737"/>
    </source>
</evidence>
<evidence type="ECO:0000313" key="6">
    <source>
        <dbReference type="Proteomes" id="UP001165082"/>
    </source>
</evidence>
<feature type="region of interest" description="Disordered" evidence="4">
    <location>
        <begin position="1"/>
        <end position="29"/>
    </location>
</feature>
<dbReference type="PROSITE" id="PS50082">
    <property type="entry name" value="WD_REPEATS_2"/>
    <property type="match status" value="2"/>
</dbReference>
<name>A0A9W6ZUI1_9STRA</name>
<keyword evidence="1 3" id="KW-0853">WD repeat</keyword>
<dbReference type="InterPro" id="IPR019775">
    <property type="entry name" value="WD40_repeat_CS"/>
</dbReference>
<dbReference type="PRINTS" id="PR00320">
    <property type="entry name" value="GPROTEINBRPT"/>
</dbReference>
<comment type="caution">
    <text evidence="5">The sequence shown here is derived from an EMBL/GenBank/DDBJ whole genome shotgun (WGS) entry which is preliminary data.</text>
</comment>
<dbReference type="InterPro" id="IPR015943">
    <property type="entry name" value="WD40/YVTN_repeat-like_dom_sf"/>
</dbReference>
<accession>A0A9W6ZUI1</accession>
<dbReference type="PANTHER" id="PTHR10971">
    <property type="entry name" value="MRNA EXPORT FACTOR AND BUB3"/>
    <property type="match status" value="1"/>
</dbReference>
<feature type="repeat" description="WD" evidence="3">
    <location>
        <begin position="75"/>
        <end position="116"/>
    </location>
</feature>
<organism evidence="5 6">
    <name type="scientific">Triparma retinervis</name>
    <dbReference type="NCBI Taxonomy" id="2557542"/>
    <lineage>
        <taxon>Eukaryota</taxon>
        <taxon>Sar</taxon>
        <taxon>Stramenopiles</taxon>
        <taxon>Ochrophyta</taxon>
        <taxon>Bolidophyceae</taxon>
        <taxon>Parmales</taxon>
        <taxon>Triparmaceae</taxon>
        <taxon>Triparma</taxon>
    </lineage>
</organism>
<evidence type="ECO:0000256" key="4">
    <source>
        <dbReference type="SAM" id="MobiDB-lite"/>
    </source>
</evidence>
<dbReference type="Pfam" id="PF00400">
    <property type="entry name" value="WD40"/>
    <property type="match status" value="4"/>
</dbReference>
<keyword evidence="2" id="KW-0677">Repeat</keyword>
<evidence type="ECO:0000256" key="3">
    <source>
        <dbReference type="PROSITE-ProRule" id="PRU00221"/>
    </source>
</evidence>
<evidence type="ECO:0000256" key="1">
    <source>
        <dbReference type="ARBA" id="ARBA00022574"/>
    </source>
</evidence>
<dbReference type="InterPro" id="IPR036322">
    <property type="entry name" value="WD40_repeat_dom_sf"/>
</dbReference>
<reference evidence="5" key="1">
    <citation type="submission" date="2022-07" db="EMBL/GenBank/DDBJ databases">
        <title>Genome analysis of Parmales, a sister group of diatoms, reveals the evolutionary specialization of diatoms from phago-mixotrophs to photoautotrophs.</title>
        <authorList>
            <person name="Ban H."/>
            <person name="Sato S."/>
            <person name="Yoshikawa S."/>
            <person name="Kazumasa Y."/>
            <person name="Nakamura Y."/>
            <person name="Ichinomiya M."/>
            <person name="Saitoh K."/>
            <person name="Sato N."/>
            <person name="Blanc-Mathieu R."/>
            <person name="Endo H."/>
            <person name="Kuwata A."/>
            <person name="Ogata H."/>
        </authorList>
    </citation>
    <scope>NUCLEOTIDE SEQUENCE</scope>
</reference>
<sequence>MSGFGSPMNNRPVDHVLPSPSTMDSASSLNWSPVSNSLCSSSWDSHVRCWDVQVQPPPMGQGQQAQWHSVPKAQSEGHKGPVLDTCYSADGRFIFSAGTDKQVRMWDLGSNTSTTTQVGSHDAPVKSVHFVQSSNLVVSGGWDKQLRFWDCRSPTPAGSFQLEERVYAMDVRGGVLAIALAGKKIAVYSLNGNIQQQMSMDSPLKYQSRCISVFPDQSGFAVGSIEGRCAIQYFQQKPGVAENFAFRCHRQDLNNKTESLVHAVNGISFHNHGTFSTVGGDGVVNFWDKDSKQRLKVFEPVGEPIAASGFNAQGNMFAYAKGYDWGKGCGGYQGTGGGRNKICVHYTPEEEIKQRAKKKR</sequence>
<dbReference type="OrthoDB" id="256303at2759"/>
<dbReference type="SUPFAM" id="SSF50978">
    <property type="entry name" value="WD40 repeat-like"/>
    <property type="match status" value="1"/>
</dbReference>
<dbReference type="SMART" id="SM00320">
    <property type="entry name" value="WD40"/>
    <property type="match status" value="4"/>
</dbReference>
<evidence type="ECO:0000313" key="5">
    <source>
        <dbReference type="EMBL" id="GMH56185.1"/>
    </source>
</evidence>
<dbReference type="AlphaFoldDB" id="A0A9W6ZUI1"/>
<dbReference type="Proteomes" id="UP001165082">
    <property type="component" value="Unassembled WGS sequence"/>
</dbReference>
<dbReference type="InterPro" id="IPR001680">
    <property type="entry name" value="WD40_rpt"/>
</dbReference>